<evidence type="ECO:0000256" key="1">
    <source>
        <dbReference type="ARBA" id="ARBA00005224"/>
    </source>
</evidence>
<reference evidence="8" key="1">
    <citation type="submission" date="2020-11" db="EMBL/GenBank/DDBJ databases">
        <authorList>
            <person name="Tran Van P."/>
        </authorList>
    </citation>
    <scope>NUCLEOTIDE SEQUENCE</scope>
</reference>
<dbReference type="InterPro" id="IPR005913">
    <property type="entry name" value="dTDP_dehydrorham_reduct"/>
</dbReference>
<evidence type="ECO:0000256" key="5">
    <source>
        <dbReference type="ARBA" id="ARBA00045998"/>
    </source>
</evidence>
<dbReference type="InterPro" id="IPR011051">
    <property type="entry name" value="RmlC_Cupin_sf"/>
</dbReference>
<comment type="subunit">
    <text evidence="6">Heterotrimer; composed of a catalytic MAT2A homodimer that binds one regulatory MAT2B chain. Heterohexamer; composed of a central, catalytic MAT2A homotetramer flanked on either side by a regulatory MAT2B chain. NADP binding increases the affinity for MAT2A.</text>
</comment>
<dbReference type="Pfam" id="PF04321">
    <property type="entry name" value="RmlD_sub_bind"/>
    <property type="match status" value="1"/>
</dbReference>
<dbReference type="PANTHER" id="PTHR10491:SF4">
    <property type="entry name" value="METHIONINE ADENOSYLTRANSFERASE 2 SUBUNIT BETA"/>
    <property type="match status" value="1"/>
</dbReference>
<proteinExistence type="inferred from homology"/>
<gene>
    <name evidence="8" type="ORF">CTOB1V02_LOCUS5629</name>
</gene>
<dbReference type="OrthoDB" id="6235964at2759"/>
<name>A0A7R8ZKA7_9CRUS</name>
<dbReference type="Gene3D" id="2.60.120.10">
    <property type="entry name" value="Jelly Rolls"/>
    <property type="match status" value="1"/>
</dbReference>
<sequence length="432" mass="49155">MNIPEIKETGLAGCFLIEPKVFKDSRGYFFETFNAEAFRAATGTVVNFVQDNEAFSQYGVIRGLHMQKPPMAQAKLVRAVKGEVLDVAVDVRENSPTYGKSFAVVLSEENKRQLYIPHGFLHGYSVLSETAIFSYKCDNYYSPENEAGIYPLDNDLQIDWKIPTEKQLISDKDKNAISFAELKPIKLFQKLAQQYKDDYLFIFTDVEELDITNQSLVETFFFANSIDVCINCAAYTQVDLAEKEVELAFKINADGPAILAKECLDQNALMIHISTDYVFDGKNTTPYTTNDPVNPINVYGKSKAEGERQVMQNNPNSIIIRTAWVYAKTHGKNFYQTMKRLMQERDELSIVNDQWGCPTETKDIAQYIMDIISKDDTQPGIRHFTGKEKMTWFQFAEKIKEEIGATCELKPITTAEYPTPAERPMYSVLENS</sequence>
<dbReference type="GO" id="GO:0008830">
    <property type="term" value="F:dTDP-4-dehydrorhamnose 3,5-epimerase activity"/>
    <property type="evidence" value="ECO:0007669"/>
    <property type="project" value="InterPro"/>
</dbReference>
<organism evidence="8">
    <name type="scientific">Cyprideis torosa</name>
    <dbReference type="NCBI Taxonomy" id="163714"/>
    <lineage>
        <taxon>Eukaryota</taxon>
        <taxon>Metazoa</taxon>
        <taxon>Ecdysozoa</taxon>
        <taxon>Arthropoda</taxon>
        <taxon>Crustacea</taxon>
        <taxon>Oligostraca</taxon>
        <taxon>Ostracoda</taxon>
        <taxon>Podocopa</taxon>
        <taxon>Podocopida</taxon>
        <taxon>Cytherocopina</taxon>
        <taxon>Cytheroidea</taxon>
        <taxon>Cytherideidae</taxon>
        <taxon>Cyprideis</taxon>
    </lineage>
</organism>
<evidence type="ECO:0000256" key="3">
    <source>
        <dbReference type="ARBA" id="ARBA00021596"/>
    </source>
</evidence>
<dbReference type="InterPro" id="IPR036291">
    <property type="entry name" value="NAD(P)-bd_dom_sf"/>
</dbReference>
<dbReference type="SUPFAM" id="SSF51182">
    <property type="entry name" value="RmlC-like cupins"/>
    <property type="match status" value="1"/>
</dbReference>
<accession>A0A7R8ZKA7</accession>
<evidence type="ECO:0000256" key="6">
    <source>
        <dbReference type="ARBA" id="ARBA00046786"/>
    </source>
</evidence>
<dbReference type="Gene3D" id="3.40.50.720">
    <property type="entry name" value="NAD(P)-binding Rossmann-like Domain"/>
    <property type="match status" value="1"/>
</dbReference>
<dbReference type="GO" id="GO:0006556">
    <property type="term" value="P:S-adenosylmethionine biosynthetic process"/>
    <property type="evidence" value="ECO:0007669"/>
    <property type="project" value="UniProtKB-UniPathway"/>
</dbReference>
<comment type="pathway">
    <text evidence="1">Amino-acid biosynthesis; S-adenosyl-L-methionine biosynthesis; S-adenosyl-L-methionine from L-methionine: step 1/1.</text>
</comment>
<comment type="similarity">
    <text evidence="2">Belongs to the dTDP-4-dehydrorhamnose reductase family. MAT2B subfamily.</text>
</comment>
<feature type="domain" description="RmlD-like substrate binding" evidence="7">
    <location>
        <begin position="191"/>
        <end position="431"/>
    </location>
</feature>
<protein>
    <recommendedName>
        <fullName evidence="3">Methionine adenosyltransferase 2 subunit beta</fullName>
    </recommendedName>
    <alternativeName>
        <fullName evidence="4">Methionine adenosyltransferase II beta</fullName>
    </alternativeName>
</protein>
<dbReference type="UniPathway" id="UPA00315">
    <property type="reaction ID" value="UER00080"/>
</dbReference>
<dbReference type="NCBIfam" id="TIGR01214">
    <property type="entry name" value="rmlD"/>
    <property type="match status" value="1"/>
</dbReference>
<dbReference type="PANTHER" id="PTHR10491">
    <property type="entry name" value="DTDP-4-DEHYDRORHAMNOSE REDUCTASE"/>
    <property type="match status" value="1"/>
</dbReference>
<evidence type="ECO:0000259" key="7">
    <source>
        <dbReference type="Pfam" id="PF04321"/>
    </source>
</evidence>
<dbReference type="InterPro" id="IPR014710">
    <property type="entry name" value="RmlC-like_jellyroll"/>
</dbReference>
<dbReference type="AlphaFoldDB" id="A0A7R8ZKA7"/>
<comment type="function">
    <text evidence="5">Regulatory subunit of S-adenosylmethionine synthetase 2, an enzyme that catalyzes the formation of S-adenosylmethionine from methionine and ATP. Regulates MAT2A catalytic activity by changing its kinetic properties, increasing its affinity for L-methionine. Can bind NADP (in vitro).</text>
</comment>
<dbReference type="SUPFAM" id="SSF51735">
    <property type="entry name" value="NAD(P)-binding Rossmann-fold domains"/>
    <property type="match status" value="1"/>
</dbReference>
<dbReference type="InterPro" id="IPR000888">
    <property type="entry name" value="RmlC-like"/>
</dbReference>
<dbReference type="InterPro" id="IPR029903">
    <property type="entry name" value="RmlD-like-bd"/>
</dbReference>
<dbReference type="EMBL" id="OB661235">
    <property type="protein sequence ID" value="CAD7227730.1"/>
    <property type="molecule type" value="Genomic_DNA"/>
</dbReference>
<dbReference type="Pfam" id="PF00908">
    <property type="entry name" value="dTDP_sugar_isom"/>
    <property type="match status" value="1"/>
</dbReference>
<dbReference type="Gene3D" id="3.90.25.10">
    <property type="entry name" value="UDP-galactose 4-epimerase, domain 1"/>
    <property type="match status" value="1"/>
</dbReference>
<evidence type="ECO:0000313" key="8">
    <source>
        <dbReference type="EMBL" id="CAD7227730.1"/>
    </source>
</evidence>
<dbReference type="CDD" id="cd05254">
    <property type="entry name" value="dTDP_HR_like_SDR_e"/>
    <property type="match status" value="1"/>
</dbReference>
<evidence type="ECO:0000256" key="2">
    <source>
        <dbReference type="ARBA" id="ARBA00008656"/>
    </source>
</evidence>
<evidence type="ECO:0000256" key="4">
    <source>
        <dbReference type="ARBA" id="ARBA00029977"/>
    </source>
</evidence>
<dbReference type="CDD" id="cd00438">
    <property type="entry name" value="cupin_RmlC"/>
    <property type="match status" value="1"/>
</dbReference>
<dbReference type="NCBIfam" id="TIGR01221">
    <property type="entry name" value="rmlC"/>
    <property type="match status" value="1"/>
</dbReference>